<feature type="domain" description="Polyphenol oxidase C-terminal" evidence="3">
    <location>
        <begin position="51"/>
        <end position="177"/>
    </location>
</feature>
<comment type="caution">
    <text evidence="4">The sequence shown here is derived from an EMBL/GenBank/DDBJ whole genome shotgun (WGS) entry which is preliminary data.</text>
</comment>
<dbReference type="Pfam" id="PF12142">
    <property type="entry name" value="PPO1_DWL"/>
    <property type="match status" value="1"/>
</dbReference>
<evidence type="ECO:0000313" key="5">
    <source>
        <dbReference type="Proteomes" id="UP001291623"/>
    </source>
</evidence>
<dbReference type="InterPro" id="IPR022739">
    <property type="entry name" value="Polyphenol_oxidase_cen"/>
</dbReference>
<reference evidence="4" key="1">
    <citation type="submission" date="2023-12" db="EMBL/GenBank/DDBJ databases">
        <title>Genome assembly of Anisodus tanguticus.</title>
        <authorList>
            <person name="Wang Y.-J."/>
        </authorList>
    </citation>
    <scope>NUCLEOTIDE SEQUENCE</scope>
    <source>
        <strain evidence="4">KB-2021</strain>
        <tissue evidence="4">Leaf</tissue>
    </source>
</reference>
<dbReference type="PANTHER" id="PTHR36608">
    <property type="entry name" value="POLYPHENOL OXIDASE C, CHLOROPLASTIC-LIKE"/>
    <property type="match status" value="1"/>
</dbReference>
<feature type="domain" description="Polyphenol oxidase central" evidence="2">
    <location>
        <begin position="6"/>
        <end position="31"/>
    </location>
</feature>
<protein>
    <recommendedName>
        <fullName evidence="6">Polyphenol oxidase C-terminal domain-containing protein</fullName>
    </recommendedName>
</protein>
<organism evidence="4 5">
    <name type="scientific">Anisodus tanguticus</name>
    <dbReference type="NCBI Taxonomy" id="243964"/>
    <lineage>
        <taxon>Eukaryota</taxon>
        <taxon>Viridiplantae</taxon>
        <taxon>Streptophyta</taxon>
        <taxon>Embryophyta</taxon>
        <taxon>Tracheophyta</taxon>
        <taxon>Spermatophyta</taxon>
        <taxon>Magnoliopsida</taxon>
        <taxon>eudicotyledons</taxon>
        <taxon>Gunneridae</taxon>
        <taxon>Pentapetalae</taxon>
        <taxon>asterids</taxon>
        <taxon>lamiids</taxon>
        <taxon>Solanales</taxon>
        <taxon>Solanaceae</taxon>
        <taxon>Solanoideae</taxon>
        <taxon>Hyoscyameae</taxon>
        <taxon>Anisodus</taxon>
    </lineage>
</organism>
<dbReference type="GO" id="GO:0004097">
    <property type="term" value="F:catechol oxidase activity"/>
    <property type="evidence" value="ECO:0007669"/>
    <property type="project" value="InterPro"/>
</dbReference>
<dbReference type="AlphaFoldDB" id="A0AAE1VL42"/>
<dbReference type="PANTHER" id="PTHR36608:SF1">
    <property type="entry name" value="POLYPHENOL OXIDASE C, CHLOROPLASTIC-LIKE"/>
    <property type="match status" value="1"/>
</dbReference>
<dbReference type="EMBL" id="JAVYJV010000008">
    <property type="protein sequence ID" value="KAK4364839.1"/>
    <property type="molecule type" value="Genomic_DNA"/>
</dbReference>
<sequence>MACQSKDCLDNKKMGYDYAPMPTPWRCYKPQTKCTKGKLDSSSFKTVVDVFPLSKLDIIVSFSIKRPATSRSQQEKDKQEEFLIFKGVKFDDREYIRFGVFLNADKTVNANELDKTEYAGSYSSLPHVHAHNASHEYVPREFKLAITELLEDNGLEYDDTIVVTVVPKEGSEVISIAVFLVINHE</sequence>
<accession>A0AAE1VL42</accession>
<evidence type="ECO:0000256" key="1">
    <source>
        <dbReference type="ARBA" id="ARBA00009928"/>
    </source>
</evidence>
<evidence type="ECO:0000313" key="4">
    <source>
        <dbReference type="EMBL" id="KAK4364839.1"/>
    </source>
</evidence>
<comment type="similarity">
    <text evidence="1">Belongs to the tyrosinase family.</text>
</comment>
<dbReference type="Pfam" id="PF12143">
    <property type="entry name" value="PPO1_KFDV"/>
    <property type="match status" value="1"/>
</dbReference>
<name>A0AAE1VL42_9SOLA</name>
<gene>
    <name evidence="4" type="ORF">RND71_016197</name>
</gene>
<dbReference type="InterPro" id="IPR022740">
    <property type="entry name" value="Polyphenol_oxidase_C"/>
</dbReference>
<evidence type="ECO:0000259" key="3">
    <source>
        <dbReference type="Pfam" id="PF12143"/>
    </source>
</evidence>
<keyword evidence="5" id="KW-1185">Reference proteome</keyword>
<proteinExistence type="inferred from homology"/>
<evidence type="ECO:0008006" key="6">
    <source>
        <dbReference type="Google" id="ProtNLM"/>
    </source>
</evidence>
<dbReference type="Proteomes" id="UP001291623">
    <property type="component" value="Unassembled WGS sequence"/>
</dbReference>
<evidence type="ECO:0000259" key="2">
    <source>
        <dbReference type="Pfam" id="PF12142"/>
    </source>
</evidence>